<dbReference type="EMBL" id="BOOB01000004">
    <property type="protein sequence ID" value="GIH30571.1"/>
    <property type="molecule type" value="Genomic_DNA"/>
</dbReference>
<feature type="transmembrane region" description="Helical" evidence="2">
    <location>
        <begin position="82"/>
        <end position="107"/>
    </location>
</feature>
<name>A0ABQ4F6Y7_9ACTN</name>
<dbReference type="RefSeq" id="WP_204284060.1">
    <property type="nucleotide sequence ID" value="NZ_BAABEJ010000003.1"/>
</dbReference>
<dbReference type="Proteomes" id="UP000651728">
    <property type="component" value="Unassembled WGS sequence"/>
</dbReference>
<feature type="compositionally biased region" description="Polar residues" evidence="1">
    <location>
        <begin position="304"/>
        <end position="314"/>
    </location>
</feature>
<feature type="compositionally biased region" description="Pro residues" evidence="1">
    <location>
        <begin position="655"/>
        <end position="664"/>
    </location>
</feature>
<evidence type="ECO:0000256" key="1">
    <source>
        <dbReference type="SAM" id="MobiDB-lite"/>
    </source>
</evidence>
<feature type="compositionally biased region" description="Low complexity" evidence="1">
    <location>
        <begin position="586"/>
        <end position="597"/>
    </location>
</feature>
<feature type="compositionally biased region" description="Gly residues" evidence="1">
    <location>
        <begin position="244"/>
        <end position="257"/>
    </location>
</feature>
<feature type="transmembrane region" description="Helical" evidence="2">
    <location>
        <begin position="12"/>
        <end position="34"/>
    </location>
</feature>
<proteinExistence type="predicted"/>
<evidence type="ECO:0000313" key="3">
    <source>
        <dbReference type="EMBL" id="GIH30571.1"/>
    </source>
</evidence>
<comment type="caution">
    <text evidence="3">The sequence shown here is derived from an EMBL/GenBank/DDBJ whole genome shotgun (WGS) entry which is preliminary data.</text>
</comment>
<organism evidence="3 4">
    <name type="scientific">Microbispora amethystogenes</name>
    <dbReference type="NCBI Taxonomy" id="1427754"/>
    <lineage>
        <taxon>Bacteria</taxon>
        <taxon>Bacillati</taxon>
        <taxon>Actinomycetota</taxon>
        <taxon>Actinomycetes</taxon>
        <taxon>Streptosporangiales</taxon>
        <taxon>Streptosporangiaceae</taxon>
        <taxon>Microbispora</taxon>
    </lineage>
</organism>
<reference evidence="3 4" key="1">
    <citation type="submission" date="2021-01" db="EMBL/GenBank/DDBJ databases">
        <title>Whole genome shotgun sequence of Microbispora amethystogenes NBRC 101907.</title>
        <authorList>
            <person name="Komaki H."/>
            <person name="Tamura T."/>
        </authorList>
    </citation>
    <scope>NUCLEOTIDE SEQUENCE [LARGE SCALE GENOMIC DNA]</scope>
    <source>
        <strain evidence="3 4">NBRC 101907</strain>
    </source>
</reference>
<gene>
    <name evidence="3" type="ORF">Mam01_07350</name>
</gene>
<sequence length="830" mass="85617">MLKVDTDRLREPAAWTMLAVVITTVLVGIARLLIGSSALGGTFGLRAAASLHTLASPVSTALAAGAVLLVDKAGAPTPRARLVALGAAGSLGLGVVFGVIGVLGVLVGDLPSFRDRFEYLITGLPMLALAVFGALFALSTATALQSGQRPAADFFGRRDDAYPSRPNVPALPQGYGDAQGRPSSYGQPQGQPQSQQQGVPVANGVVSNGAVPSGAASGGPAHNGMPADRQQGPGQHASVQHGLGQHGPGQQGPGEQGHGPQAYSQQGSGQQSSGQQGLGQHGSGHEGQGRQPATHDLHGEPDQGRQNGSQNPHHTGQPPFGEHAGQHAGMSTPGGGPVQAPAYGDPQTQQAQHGQQAPAAQQGQAQGAPGYPQPAMAAEQQYGQETYAPQDRPHASYSQERGQGAFGQERPQDVYGQDQPREPYGGAATGQGDAYEAQGGYTPASTAPQPPLFGQPGTPVHPQSPQAQAQSQGQQPWQAEQARPSIQDVQTGAHYSDYGAPGYQQERPSGGQHAGQPESGRYGGQPEAAPYGQQPAGGSYGQQPGGASYGQQSEGGSYGRHGDNSAYGQQPAGGSYGQQPGGASYGHQGDSGSHSGQGDNGAYGQQGDNGAYGGQPEALPAHQRSDYSAPPQGPVFDQYGYAGQQSETGGYGRFPNPPEGPGFPPAGAEGRPYEQDQPYGHSGYPGSEPAAGGPAYDAPPAYESPADPREQQLAQAYQQAQSYQKIALPDHPTGPQDLPEYYDNPLGHPQSSEPAPFQAPPPGPAEQTLRFDPSGYRGDPLTDPLRREEPIDPTAIYTPDRSQAKYEEGSAPDQAGRGTDPNLPWYGSER</sequence>
<feature type="compositionally biased region" description="Low complexity" evidence="1">
    <location>
        <begin position="463"/>
        <end position="482"/>
    </location>
</feature>
<feature type="compositionally biased region" description="Low complexity" evidence="1">
    <location>
        <begin position="689"/>
        <end position="701"/>
    </location>
</feature>
<feature type="compositionally biased region" description="Gly residues" evidence="1">
    <location>
        <begin position="538"/>
        <end position="548"/>
    </location>
</feature>
<feature type="transmembrane region" description="Helical" evidence="2">
    <location>
        <begin position="119"/>
        <end position="139"/>
    </location>
</feature>
<feature type="compositionally biased region" description="Gly residues" evidence="1">
    <location>
        <begin position="574"/>
        <end position="584"/>
    </location>
</feature>
<accession>A0ABQ4F6Y7</accession>
<evidence type="ECO:0000313" key="4">
    <source>
        <dbReference type="Proteomes" id="UP000651728"/>
    </source>
</evidence>
<keyword evidence="2" id="KW-0812">Transmembrane</keyword>
<keyword evidence="2" id="KW-1133">Transmembrane helix</keyword>
<feature type="region of interest" description="Disordered" evidence="1">
    <location>
        <begin position="155"/>
        <end position="830"/>
    </location>
</feature>
<feature type="compositionally biased region" description="Basic and acidic residues" evidence="1">
    <location>
        <begin position="283"/>
        <end position="303"/>
    </location>
</feature>
<keyword evidence="2" id="KW-0472">Membrane</keyword>
<feature type="compositionally biased region" description="Low complexity" evidence="1">
    <location>
        <begin position="711"/>
        <end position="724"/>
    </location>
</feature>
<feature type="transmembrane region" description="Helical" evidence="2">
    <location>
        <begin position="54"/>
        <end position="70"/>
    </location>
</feature>
<feature type="compositionally biased region" description="Low complexity" evidence="1">
    <location>
        <begin position="344"/>
        <end position="378"/>
    </location>
</feature>
<feature type="compositionally biased region" description="Low complexity" evidence="1">
    <location>
        <begin position="179"/>
        <end position="224"/>
    </location>
</feature>
<protein>
    <submittedName>
        <fullName evidence="3">Uncharacterized protein</fullName>
    </submittedName>
</protein>
<evidence type="ECO:0000256" key="2">
    <source>
        <dbReference type="SAM" id="Phobius"/>
    </source>
</evidence>
<feature type="compositionally biased region" description="Low complexity" evidence="1">
    <location>
        <begin position="258"/>
        <end position="275"/>
    </location>
</feature>
<keyword evidence="4" id="KW-1185">Reference proteome</keyword>